<evidence type="ECO:0000256" key="1">
    <source>
        <dbReference type="SAM" id="MobiDB-lite"/>
    </source>
</evidence>
<accession>A0A8J9T833</accession>
<evidence type="ECO:0000313" key="2">
    <source>
        <dbReference type="EMBL" id="CAG9285417.1"/>
    </source>
</evidence>
<name>A0A8J9T833_PHATR</name>
<feature type="region of interest" description="Disordered" evidence="1">
    <location>
        <begin position="165"/>
        <end position="186"/>
    </location>
</feature>
<feature type="region of interest" description="Disordered" evidence="1">
    <location>
        <begin position="74"/>
        <end position="115"/>
    </location>
</feature>
<feature type="compositionally biased region" description="Polar residues" evidence="1">
    <location>
        <begin position="172"/>
        <end position="182"/>
    </location>
</feature>
<organism evidence="2">
    <name type="scientific">Phaeodactylum tricornutum</name>
    <name type="common">Diatom</name>
    <dbReference type="NCBI Taxonomy" id="2850"/>
    <lineage>
        <taxon>Eukaryota</taxon>
        <taxon>Sar</taxon>
        <taxon>Stramenopiles</taxon>
        <taxon>Ochrophyta</taxon>
        <taxon>Bacillariophyta</taxon>
        <taxon>Bacillariophyceae</taxon>
        <taxon>Bacillariophycidae</taxon>
        <taxon>Naviculales</taxon>
        <taxon>Phaeodactylaceae</taxon>
        <taxon>Phaeodactylum</taxon>
    </lineage>
</organism>
<feature type="compositionally biased region" description="Low complexity" evidence="1">
    <location>
        <begin position="75"/>
        <end position="114"/>
    </location>
</feature>
<sequence>MLRENGGGILDAVWRMLRLWFILESFAFANAYVVVPSYNNAYTYRSGFPPRTNTALCGVRAALQRRLSFLQKAKTTTPPSTSVSTTVPPPSVTATTDTTIPTTTTTTISSSETPNLTAPLSTLQGHAVSGTNVGELQGPETSGNIPIDATVSTAFESSLSLATQPVDGGGSNSVHNTETPSFPNRPVSLENIAPPTSSATLPSLILQRPATRVPNVDQPMYQVVPRDETKLTKMELEFRDMLRYFASYSARDLHALREPRTRALFQGVAASANEPAVYRAFEVLYQDILPLRLAGRLIFGKLQGVMHHATEAREREVQAVIQKTNLPYEDVEQVWYVFVSIATQLNHDVYLTREQLSQSGLADIATRVLGYAHVDDLLQNLQLSSDDDKNNEQVRFETLMVGLQRCVDDVCGVERCDPTALLLHMTHQLETLPPGDTVEEHKSDVRKAGYARKYDDMVAAFCSWRDRVPPASPGQPNRRMDVIRGCFVGAENEAVVSALKIVYVDYSALRVAGDLIFGIVSSFMNGQKSRGGGTGRP</sequence>
<gene>
    <name evidence="2" type="ORF">PTTT1_LOCUS29004</name>
</gene>
<protein>
    <submittedName>
        <fullName evidence="2">Uncharacterized protein</fullName>
    </submittedName>
</protein>
<reference evidence="2" key="1">
    <citation type="submission" date="2022-02" db="EMBL/GenBank/DDBJ databases">
        <authorList>
            <person name="Giguere J D."/>
        </authorList>
    </citation>
    <scope>NUCLEOTIDE SEQUENCE</scope>
    <source>
        <strain evidence="2">CCAP 1055/1</strain>
    </source>
</reference>
<proteinExistence type="predicted"/>
<dbReference type="EMBL" id="OU594943">
    <property type="protein sequence ID" value="CAG9285417.1"/>
    <property type="molecule type" value="Genomic_DNA"/>
</dbReference>
<dbReference type="AlphaFoldDB" id="A0A8J9T833"/>
<dbReference type="Proteomes" id="UP000836788">
    <property type="component" value="Chromosome 2"/>
</dbReference>